<evidence type="ECO:0000256" key="2">
    <source>
        <dbReference type="ARBA" id="ARBA00022692"/>
    </source>
</evidence>
<proteinExistence type="predicted"/>
<dbReference type="InterPro" id="IPR023408">
    <property type="entry name" value="MscS_beta-dom_sf"/>
</dbReference>
<dbReference type="InterPro" id="IPR058650">
    <property type="entry name" value="Msy1/2-like"/>
</dbReference>
<keyword evidence="2 7" id="KW-0812">Transmembrane</keyword>
<accession>A0A9P6YGM3</accession>
<feature type="region of interest" description="Disordered" evidence="6">
    <location>
        <begin position="348"/>
        <end position="384"/>
    </location>
</feature>
<dbReference type="GO" id="GO:0005262">
    <property type="term" value="F:calcium channel activity"/>
    <property type="evidence" value="ECO:0007669"/>
    <property type="project" value="TreeGrafter"/>
</dbReference>
<dbReference type="GO" id="GO:0005509">
    <property type="term" value="F:calcium ion binding"/>
    <property type="evidence" value="ECO:0007669"/>
    <property type="project" value="InterPro"/>
</dbReference>
<name>A0A9P6YGM3_RHIOR</name>
<reference evidence="9" key="1">
    <citation type="journal article" date="2020" name="Microb. Genom.">
        <title>Genetic diversity of clinical and environmental Mucorales isolates obtained from an investigation of mucormycosis cases among solid organ transplant recipients.</title>
        <authorList>
            <person name="Nguyen M.H."/>
            <person name="Kaul D."/>
            <person name="Muto C."/>
            <person name="Cheng S.J."/>
            <person name="Richter R.A."/>
            <person name="Bruno V.M."/>
            <person name="Liu G."/>
            <person name="Beyhan S."/>
            <person name="Sundermann A.J."/>
            <person name="Mounaud S."/>
            <person name="Pasculle A.W."/>
            <person name="Nierman W.C."/>
            <person name="Driscoll E."/>
            <person name="Cumbie R."/>
            <person name="Clancy C.J."/>
            <person name="Dupont C.L."/>
        </authorList>
    </citation>
    <scope>NUCLEOTIDE SEQUENCE</scope>
    <source>
        <strain evidence="9">GL16</strain>
    </source>
</reference>
<gene>
    <name evidence="9" type="ORF">G6F51_003899</name>
</gene>
<sequence>MAKGKTVRIKSEEEEAQVTPDTIPLVPPPSATHLSRKTSSDDPSYFTVEMQNQEDPFFYANSQETRPLHESWASNKTIIENPFDDNLSKQNTAMSEIPKAMEEEPLTEKSKDLNTNSLVDEDSDHEFDWNDDPEHVKPKRRRTARERIQAAMRNPCCWHYLSPLLKRIIIAFFGSCLFIVVAVIIYLTLPKPTEAEQQNPDFKNVRSNVQCWMYWAAFMWHIFWITTFALDSVPSIVSLWIKTFRGRRSERVKSYMEYYMSLKGNWCLVLLAAWNIGSWVFLINVPFPSIKLHPYSSVITKAFGCLLAAAGLLFGQKTIIQVIAVKFHRTAFKDRLEENKKSLKILDTLSKSEKKNRPQSGPALANRNNRLRNRKSPQNQQYAGQLWDSDETHARPVTLTDAAAQQPSSFDIFKKGISQIVLADKPSSAVSGRLEKNKMDINSDDYAKKVAKKLFYSLAYPDGHIPGMEEDKKLKLELHHFRPYFKEREEAQEAFKVFDKDGNGNLTRREFRDTVVYIYRERKGLAQAIRDTSQALGKVDGTLLVITCLVTLLISLAVFRVDFWSALVPFGTLLAACTFIFDSSAKALCQGIIFQFVTHPYDAGDMVMIDGSYMTVENIGILGTVFISSDGTKLYAPTSVLLTKIISNVRRSGSMGETLTFNIDFRTENDTILLLRDKLSEWVEAQNRDFAPGFDMRVAQILDMNQIILTVWLPHKGNWVELGKRFQRKTRFMLALKSILTELNIRYELPAQRITSNTQNPYEAIQHSKPQNFGESELSRSG</sequence>
<dbReference type="Proteomes" id="UP000717996">
    <property type="component" value="Unassembled WGS sequence"/>
</dbReference>
<evidence type="ECO:0000256" key="6">
    <source>
        <dbReference type="SAM" id="MobiDB-lite"/>
    </source>
</evidence>
<dbReference type="PROSITE" id="PS00018">
    <property type="entry name" value="EF_HAND_1"/>
    <property type="match status" value="1"/>
</dbReference>
<evidence type="ECO:0000256" key="7">
    <source>
        <dbReference type="SAM" id="Phobius"/>
    </source>
</evidence>
<dbReference type="EMBL" id="JAANIT010000406">
    <property type="protein sequence ID" value="KAG1548040.1"/>
    <property type="molecule type" value="Genomic_DNA"/>
</dbReference>
<feature type="compositionally biased region" description="Basic and acidic residues" evidence="6">
    <location>
        <begin position="126"/>
        <end position="136"/>
    </location>
</feature>
<comment type="subcellular location">
    <subcellularLocation>
        <location evidence="1">Membrane</location>
    </subcellularLocation>
</comment>
<dbReference type="Pfam" id="PF13405">
    <property type="entry name" value="EF-hand_6"/>
    <property type="match status" value="1"/>
</dbReference>
<keyword evidence="5 7" id="KW-0472">Membrane</keyword>
<dbReference type="AlphaFoldDB" id="A0A9P6YGM3"/>
<evidence type="ECO:0000256" key="3">
    <source>
        <dbReference type="ARBA" id="ARBA00022837"/>
    </source>
</evidence>
<evidence type="ECO:0000313" key="10">
    <source>
        <dbReference type="Proteomes" id="UP000717996"/>
    </source>
</evidence>
<feature type="transmembrane region" description="Helical" evidence="7">
    <location>
        <begin position="262"/>
        <end position="283"/>
    </location>
</feature>
<dbReference type="PANTHER" id="PTHR31323">
    <property type="entry name" value="MECHANOSENSITIVE ION CHANNEL PROTEIN MSY2"/>
    <property type="match status" value="1"/>
</dbReference>
<feature type="compositionally biased region" description="Basic and acidic residues" evidence="6">
    <location>
        <begin position="99"/>
        <end position="112"/>
    </location>
</feature>
<feature type="region of interest" description="Disordered" evidence="6">
    <location>
        <begin position="758"/>
        <end position="782"/>
    </location>
</feature>
<evidence type="ECO:0000256" key="1">
    <source>
        <dbReference type="ARBA" id="ARBA00004370"/>
    </source>
</evidence>
<feature type="transmembrane region" description="Helical" evidence="7">
    <location>
        <begin position="539"/>
        <end position="557"/>
    </location>
</feature>
<dbReference type="Gene3D" id="1.10.238.10">
    <property type="entry name" value="EF-hand"/>
    <property type="match status" value="1"/>
</dbReference>
<dbReference type="InterPro" id="IPR018247">
    <property type="entry name" value="EF_Hand_1_Ca_BS"/>
</dbReference>
<dbReference type="InterPro" id="IPR011992">
    <property type="entry name" value="EF-hand-dom_pair"/>
</dbReference>
<dbReference type="InterPro" id="IPR006685">
    <property type="entry name" value="MscS_channel_2nd"/>
</dbReference>
<protein>
    <recommendedName>
        <fullName evidence="8">EF-hand domain-containing protein</fullName>
    </recommendedName>
</protein>
<dbReference type="GO" id="GO:0006874">
    <property type="term" value="P:intracellular calcium ion homeostasis"/>
    <property type="evidence" value="ECO:0007669"/>
    <property type="project" value="TreeGrafter"/>
</dbReference>
<feature type="region of interest" description="Disordered" evidence="6">
    <location>
        <begin position="99"/>
        <end position="141"/>
    </location>
</feature>
<feature type="transmembrane region" description="Helical" evidence="7">
    <location>
        <begin position="212"/>
        <end position="241"/>
    </location>
</feature>
<organism evidence="9 10">
    <name type="scientific">Rhizopus oryzae</name>
    <name type="common">Mucormycosis agent</name>
    <name type="synonym">Rhizopus arrhizus var. delemar</name>
    <dbReference type="NCBI Taxonomy" id="64495"/>
    <lineage>
        <taxon>Eukaryota</taxon>
        <taxon>Fungi</taxon>
        <taxon>Fungi incertae sedis</taxon>
        <taxon>Mucoromycota</taxon>
        <taxon>Mucoromycotina</taxon>
        <taxon>Mucoromycetes</taxon>
        <taxon>Mucorales</taxon>
        <taxon>Mucorineae</taxon>
        <taxon>Rhizopodaceae</taxon>
        <taxon>Rhizopus</taxon>
    </lineage>
</organism>
<dbReference type="PANTHER" id="PTHR31323:SF1">
    <property type="entry name" value="MECHANOSENSITIVE ION CHANNEL PROTEIN"/>
    <property type="match status" value="1"/>
</dbReference>
<evidence type="ECO:0000256" key="5">
    <source>
        <dbReference type="ARBA" id="ARBA00023136"/>
    </source>
</evidence>
<dbReference type="OrthoDB" id="544685at2759"/>
<evidence type="ECO:0000259" key="8">
    <source>
        <dbReference type="PROSITE" id="PS50222"/>
    </source>
</evidence>
<dbReference type="InterPro" id="IPR010920">
    <property type="entry name" value="LSM_dom_sf"/>
</dbReference>
<feature type="domain" description="EF-hand" evidence="8">
    <location>
        <begin position="486"/>
        <end position="521"/>
    </location>
</feature>
<dbReference type="Pfam" id="PF00924">
    <property type="entry name" value="MS_channel_2nd"/>
    <property type="match status" value="1"/>
</dbReference>
<dbReference type="SMART" id="SM00054">
    <property type="entry name" value="EFh"/>
    <property type="match status" value="1"/>
</dbReference>
<feature type="transmembrane region" description="Helical" evidence="7">
    <location>
        <begin position="295"/>
        <end position="314"/>
    </location>
</feature>
<dbReference type="SUPFAM" id="SSF50182">
    <property type="entry name" value="Sm-like ribonucleoproteins"/>
    <property type="match status" value="1"/>
</dbReference>
<dbReference type="OMA" id="IEWTLFL"/>
<dbReference type="Pfam" id="PF25886">
    <property type="entry name" value="Msy1"/>
    <property type="match status" value="1"/>
</dbReference>
<dbReference type="SUPFAM" id="SSF47473">
    <property type="entry name" value="EF-hand"/>
    <property type="match status" value="1"/>
</dbReference>
<comment type="caution">
    <text evidence="9">The sequence shown here is derived from an EMBL/GenBank/DDBJ whole genome shotgun (WGS) entry which is preliminary data.</text>
</comment>
<evidence type="ECO:0000313" key="9">
    <source>
        <dbReference type="EMBL" id="KAG1548040.1"/>
    </source>
</evidence>
<evidence type="ECO:0000256" key="4">
    <source>
        <dbReference type="ARBA" id="ARBA00022989"/>
    </source>
</evidence>
<dbReference type="InterPro" id="IPR002048">
    <property type="entry name" value="EF_hand_dom"/>
</dbReference>
<keyword evidence="3" id="KW-0106">Calcium</keyword>
<dbReference type="GO" id="GO:0016020">
    <property type="term" value="C:membrane"/>
    <property type="evidence" value="ECO:0007669"/>
    <property type="project" value="UniProtKB-SubCell"/>
</dbReference>
<feature type="transmembrane region" description="Helical" evidence="7">
    <location>
        <begin position="168"/>
        <end position="189"/>
    </location>
</feature>
<feature type="region of interest" description="Disordered" evidence="6">
    <location>
        <begin position="1"/>
        <end position="44"/>
    </location>
</feature>
<keyword evidence="4 7" id="KW-1133">Transmembrane helix</keyword>
<dbReference type="PROSITE" id="PS50222">
    <property type="entry name" value="EF_HAND_2"/>
    <property type="match status" value="1"/>
</dbReference>
<feature type="compositionally biased region" description="Polar residues" evidence="6">
    <location>
        <begin position="768"/>
        <end position="782"/>
    </location>
</feature>
<dbReference type="Gene3D" id="2.30.30.60">
    <property type="match status" value="1"/>
</dbReference>